<dbReference type="AlphaFoldDB" id="A0A0M5J557"/>
<evidence type="ECO:0000256" key="2">
    <source>
        <dbReference type="SAM" id="SignalP"/>
    </source>
</evidence>
<gene>
    <name evidence="3" type="ORF">Dbus_chr3Rg1718</name>
</gene>
<feature type="compositionally biased region" description="Acidic residues" evidence="1">
    <location>
        <begin position="41"/>
        <end position="56"/>
    </location>
</feature>
<feature type="region of interest" description="Disordered" evidence="1">
    <location>
        <begin position="26"/>
        <end position="81"/>
    </location>
</feature>
<feature type="chain" id="PRO_5005803547" evidence="2">
    <location>
        <begin position="25"/>
        <end position="139"/>
    </location>
</feature>
<feature type="compositionally biased region" description="Basic and acidic residues" evidence="1">
    <location>
        <begin position="26"/>
        <end position="40"/>
    </location>
</feature>
<dbReference type="OrthoDB" id="7960203at2759"/>
<accession>A0A0M5J557</accession>
<dbReference type="STRING" id="30019.A0A0M5J557"/>
<organism evidence="3 4">
    <name type="scientific">Drosophila busckii</name>
    <name type="common">Fruit fly</name>
    <dbReference type="NCBI Taxonomy" id="30019"/>
    <lineage>
        <taxon>Eukaryota</taxon>
        <taxon>Metazoa</taxon>
        <taxon>Ecdysozoa</taxon>
        <taxon>Arthropoda</taxon>
        <taxon>Hexapoda</taxon>
        <taxon>Insecta</taxon>
        <taxon>Pterygota</taxon>
        <taxon>Neoptera</taxon>
        <taxon>Endopterygota</taxon>
        <taxon>Diptera</taxon>
        <taxon>Brachycera</taxon>
        <taxon>Muscomorpha</taxon>
        <taxon>Ephydroidea</taxon>
        <taxon>Drosophilidae</taxon>
        <taxon>Drosophila</taxon>
    </lineage>
</organism>
<evidence type="ECO:0000256" key="1">
    <source>
        <dbReference type="SAM" id="MobiDB-lite"/>
    </source>
</evidence>
<keyword evidence="2" id="KW-0732">Signal</keyword>
<keyword evidence="4" id="KW-1185">Reference proteome</keyword>
<dbReference type="OMA" id="CDARPRE"/>
<evidence type="ECO:0000313" key="3">
    <source>
        <dbReference type="EMBL" id="ALC46968.1"/>
    </source>
</evidence>
<protein>
    <submittedName>
        <fullName evidence="3">Os-C</fullName>
    </submittedName>
</protein>
<name>A0A0M5J557_DROBS</name>
<proteinExistence type="predicted"/>
<reference evidence="3 4" key="1">
    <citation type="submission" date="2015-08" db="EMBL/GenBank/DDBJ databases">
        <title>Ancestral chromatin configuration constrains chromatin evolution on differentiating sex chromosomes in Drosophila.</title>
        <authorList>
            <person name="Zhou Q."/>
            <person name="Bachtrog D."/>
        </authorList>
    </citation>
    <scope>NUCLEOTIDE SEQUENCE [LARGE SCALE GENOMIC DNA]</scope>
    <source>
        <tissue evidence="3">Whole larvae</tissue>
    </source>
</reference>
<sequence>MARKLILVSLWVLLLLHLCNDCDARPRETESGEEVKAKGDGDEEDSSSEETVEDSDETRRRRRDATNPLTGAGRAGIPGLPDPATIIKIAELFQTVGEQIIPILLDAVLPTGDATGNRFSRDLEFLKNIKRSMEVNAER</sequence>
<dbReference type="Proteomes" id="UP000494163">
    <property type="component" value="Chromosome 3R"/>
</dbReference>
<feature type="signal peptide" evidence="2">
    <location>
        <begin position="1"/>
        <end position="24"/>
    </location>
</feature>
<dbReference type="EMBL" id="CP012526">
    <property type="protein sequence ID" value="ALC46968.1"/>
    <property type="molecule type" value="Genomic_DNA"/>
</dbReference>
<evidence type="ECO:0000313" key="4">
    <source>
        <dbReference type="Proteomes" id="UP000494163"/>
    </source>
</evidence>